<dbReference type="InterPro" id="IPR042099">
    <property type="entry name" value="ANL_N_sf"/>
</dbReference>
<comment type="caution">
    <text evidence="2">The sequence shown here is derived from an EMBL/GenBank/DDBJ whole genome shotgun (WGS) entry which is preliminary data.</text>
</comment>
<gene>
    <name evidence="2" type="ORF">J2X09_001328</name>
</gene>
<dbReference type="EMBL" id="JAVDWE010000002">
    <property type="protein sequence ID" value="MDR7093596.1"/>
    <property type="molecule type" value="Genomic_DNA"/>
</dbReference>
<dbReference type="InterPro" id="IPR020845">
    <property type="entry name" value="AMP-binding_CS"/>
</dbReference>
<organism evidence="2 3">
    <name type="scientific">Hydrogenophaga laconesensis</name>
    <dbReference type="NCBI Taxonomy" id="1805971"/>
    <lineage>
        <taxon>Bacteria</taxon>
        <taxon>Pseudomonadati</taxon>
        <taxon>Pseudomonadota</taxon>
        <taxon>Betaproteobacteria</taxon>
        <taxon>Burkholderiales</taxon>
        <taxon>Comamonadaceae</taxon>
        <taxon>Hydrogenophaga</taxon>
    </lineage>
</organism>
<dbReference type="RefSeq" id="WP_204732553.1">
    <property type="nucleotide sequence ID" value="NZ_JAVDWE010000002.1"/>
</dbReference>
<name>A0ABU1V823_9BURK</name>
<evidence type="ECO:0000259" key="1">
    <source>
        <dbReference type="Pfam" id="PF00501"/>
    </source>
</evidence>
<dbReference type="PANTHER" id="PTHR43201">
    <property type="entry name" value="ACYL-COA SYNTHETASE"/>
    <property type="match status" value="1"/>
</dbReference>
<feature type="domain" description="AMP-dependent synthetase/ligase" evidence="1">
    <location>
        <begin position="9"/>
        <end position="320"/>
    </location>
</feature>
<proteinExistence type="predicted"/>
<keyword evidence="3" id="KW-1185">Reference proteome</keyword>
<dbReference type="SUPFAM" id="SSF56801">
    <property type="entry name" value="Acetyl-CoA synthetase-like"/>
    <property type="match status" value="1"/>
</dbReference>
<reference evidence="2 3" key="1">
    <citation type="submission" date="2023-07" db="EMBL/GenBank/DDBJ databases">
        <title>Sorghum-associated microbial communities from plants grown in Nebraska, USA.</title>
        <authorList>
            <person name="Schachtman D."/>
        </authorList>
    </citation>
    <scope>NUCLEOTIDE SEQUENCE [LARGE SCALE GENOMIC DNA]</scope>
    <source>
        <strain evidence="2 3">BE240</strain>
    </source>
</reference>
<evidence type="ECO:0000313" key="2">
    <source>
        <dbReference type="EMBL" id="MDR7093596.1"/>
    </source>
</evidence>
<dbReference type="Gene3D" id="3.40.50.12780">
    <property type="entry name" value="N-terminal domain of ligase-like"/>
    <property type="match status" value="1"/>
</dbReference>
<dbReference type="PROSITE" id="PS00455">
    <property type="entry name" value="AMP_BINDING"/>
    <property type="match status" value="1"/>
</dbReference>
<dbReference type="Pfam" id="PF00501">
    <property type="entry name" value="AMP-binding"/>
    <property type="match status" value="1"/>
</dbReference>
<dbReference type="PANTHER" id="PTHR43201:SF32">
    <property type="entry name" value="2-SUCCINYLBENZOATE--COA LIGASE, CHLOROPLASTIC_PEROXISOMAL"/>
    <property type="match status" value="1"/>
</dbReference>
<evidence type="ECO:0000313" key="3">
    <source>
        <dbReference type="Proteomes" id="UP001265550"/>
    </source>
</evidence>
<protein>
    <submittedName>
        <fullName evidence="2">Long-subunit acyl-CoA synthetase (AMP-forming)</fullName>
    </submittedName>
</protein>
<accession>A0ABU1V823</accession>
<sequence length="486" mass="50855">MTAPKNGIAALHDGGRSWLASELDLAVSTCADMLRTAGVRVLATLLDNSVAWVVADRAAEKAGIVHVPLPLFFTQEQTGHALRATGADALLTPAFLPWPQATTMPCRVADTALALHRLPGAQVPMPAGTTKITFTSGTTGMPKGVCLRAATIDTVSQGVVQAMRPLQIQRHLCVLPFAVLLENVAGLCAPQMNGTTCIVLPLADVGLSGSSSFDPVRFHATVLQMQPDSLILLPQMLRLWVGYLVATQQRAPEGLKFVAVGGASVGEGLVKAACALGIPAHEGYGLSEGASVQTLNLPGADLPGSAGRALPHARLRISADGEIEVAGSLFAGYLGDTREAPPWWPTGDLGTIDPQGFLHVRGRRKNVLITSYGRNVSPEWVEGALQEAGVAVAVVFGDAQPTLGAVLWPTHAGMPDDALQAAVDAANARLPDYARVHRWVRARRPFDAASGMATANGRPQRAAIFQAHADALGPTPSPFIPSTESS</sequence>
<dbReference type="Pfam" id="PF23562">
    <property type="entry name" value="AMP-binding_C_3"/>
    <property type="match status" value="1"/>
</dbReference>
<dbReference type="InterPro" id="IPR000873">
    <property type="entry name" value="AMP-dep_synth/lig_dom"/>
</dbReference>
<dbReference type="Proteomes" id="UP001265550">
    <property type="component" value="Unassembled WGS sequence"/>
</dbReference>